<keyword evidence="4" id="KW-1185">Reference proteome</keyword>
<evidence type="ECO:0000256" key="1">
    <source>
        <dbReference type="ARBA" id="ARBA00006484"/>
    </source>
</evidence>
<proteinExistence type="inferred from homology"/>
<gene>
    <name evidence="3" type="ORF">GCM10010873_02480</name>
</gene>
<dbReference type="PANTHER" id="PTHR42760:SF133">
    <property type="entry name" value="3-OXOACYL-[ACYL-CARRIER-PROTEIN] REDUCTASE"/>
    <property type="match status" value="1"/>
</dbReference>
<dbReference type="PRINTS" id="PR00081">
    <property type="entry name" value="GDHRDH"/>
</dbReference>
<keyword evidence="2" id="KW-0560">Oxidoreductase</keyword>
<accession>A0AA37TTD9</accession>
<dbReference type="GO" id="GO:0016616">
    <property type="term" value="F:oxidoreductase activity, acting on the CH-OH group of donors, NAD or NADP as acceptor"/>
    <property type="evidence" value="ECO:0007669"/>
    <property type="project" value="TreeGrafter"/>
</dbReference>
<dbReference type="EMBL" id="BSPP01000002">
    <property type="protein sequence ID" value="GLS85275.1"/>
    <property type="molecule type" value="Genomic_DNA"/>
</dbReference>
<evidence type="ECO:0000313" key="3">
    <source>
        <dbReference type="EMBL" id="GLS85275.1"/>
    </source>
</evidence>
<evidence type="ECO:0000313" key="4">
    <source>
        <dbReference type="Proteomes" id="UP001157355"/>
    </source>
</evidence>
<dbReference type="CDD" id="cd05233">
    <property type="entry name" value="SDR_c"/>
    <property type="match status" value="1"/>
</dbReference>
<dbReference type="PANTHER" id="PTHR42760">
    <property type="entry name" value="SHORT-CHAIN DEHYDROGENASES/REDUCTASES FAMILY MEMBER"/>
    <property type="match status" value="1"/>
</dbReference>
<dbReference type="InterPro" id="IPR036291">
    <property type="entry name" value="NAD(P)-bd_dom_sf"/>
</dbReference>
<dbReference type="PRINTS" id="PR00080">
    <property type="entry name" value="SDRFAMILY"/>
</dbReference>
<dbReference type="FunFam" id="3.40.50.720:FF:000084">
    <property type="entry name" value="Short-chain dehydrogenase reductase"/>
    <property type="match status" value="1"/>
</dbReference>
<evidence type="ECO:0000256" key="2">
    <source>
        <dbReference type="ARBA" id="ARBA00023002"/>
    </source>
</evidence>
<dbReference type="Pfam" id="PF13561">
    <property type="entry name" value="adh_short_C2"/>
    <property type="match status" value="1"/>
</dbReference>
<sequence>MERAVALMAQGSAAVRGGDMLPLQGKVALVTGASAPRGIGRAIALRLAADGAAVVVTDVAGSLVIDGADVLRLTLLDGLVSEIAAMGGVAFAQKLDVTSAADIAVGVETTLAQFQRLDILVNNAGSLSGVGEFLAATPAQWQTSFEVNLLGPMLLAQAVIPHMRKAGGGRIINIGSTGSLGAEPGFAAYTTMKHGLVGLSKTIAAEFGPDGILCNTVCPGYIATDMHLATNERLAKERGFSVAEIKQDRYAQVALRNAGLPEDVANAVAFLAGPQGAYVTGINLPVSGGVPFGI</sequence>
<dbReference type="AlphaFoldDB" id="A0AA37TTD9"/>
<organism evidence="3 4">
    <name type="scientific">Cypionkella aquatica</name>
    <dbReference type="NCBI Taxonomy" id="1756042"/>
    <lineage>
        <taxon>Bacteria</taxon>
        <taxon>Pseudomonadati</taxon>
        <taxon>Pseudomonadota</taxon>
        <taxon>Alphaproteobacteria</taxon>
        <taxon>Rhodobacterales</taxon>
        <taxon>Paracoccaceae</taxon>
        <taxon>Cypionkella</taxon>
    </lineage>
</organism>
<comment type="similarity">
    <text evidence="1">Belongs to the short-chain dehydrogenases/reductases (SDR) family.</text>
</comment>
<comment type="caution">
    <text evidence="3">The sequence shown here is derived from an EMBL/GenBank/DDBJ whole genome shotgun (WGS) entry which is preliminary data.</text>
</comment>
<name>A0AA37TTD9_9RHOB</name>
<dbReference type="SUPFAM" id="SSF51735">
    <property type="entry name" value="NAD(P)-binding Rossmann-fold domains"/>
    <property type="match status" value="1"/>
</dbReference>
<dbReference type="Gene3D" id="3.40.50.720">
    <property type="entry name" value="NAD(P)-binding Rossmann-like Domain"/>
    <property type="match status" value="1"/>
</dbReference>
<reference evidence="3 4" key="1">
    <citation type="journal article" date="2014" name="Int. J. Syst. Evol. Microbiol.">
        <title>Complete genome sequence of Corynebacterium casei LMG S-19264T (=DSM 44701T), isolated from a smear-ripened cheese.</title>
        <authorList>
            <consortium name="US DOE Joint Genome Institute (JGI-PGF)"/>
            <person name="Walter F."/>
            <person name="Albersmeier A."/>
            <person name="Kalinowski J."/>
            <person name="Ruckert C."/>
        </authorList>
    </citation>
    <scope>NUCLEOTIDE SEQUENCE [LARGE SCALE GENOMIC DNA]</scope>
    <source>
        <strain evidence="3 4">NBRC 111766</strain>
    </source>
</reference>
<protein>
    <submittedName>
        <fullName evidence="3">Beta-ketoacyl-ACP reductase</fullName>
    </submittedName>
</protein>
<dbReference type="InterPro" id="IPR002347">
    <property type="entry name" value="SDR_fam"/>
</dbReference>
<dbReference type="Proteomes" id="UP001157355">
    <property type="component" value="Unassembled WGS sequence"/>
</dbReference>